<gene>
    <name evidence="7 8" type="primary">ybeY</name>
    <name evidence="8" type="ORF">ENV67_03885</name>
</gene>
<comment type="cofactor">
    <cofactor evidence="7">
        <name>Zn(2+)</name>
        <dbReference type="ChEBI" id="CHEBI:29105"/>
    </cofactor>
    <text evidence="7">Binds 1 zinc ion.</text>
</comment>
<comment type="function">
    <text evidence="7">Single strand-specific metallo-endoribonuclease involved in late-stage 70S ribosome quality control and in maturation of the 3' terminus of the 16S rRNA.</text>
</comment>
<evidence type="ECO:0000256" key="3">
    <source>
        <dbReference type="ARBA" id="ARBA00022723"/>
    </source>
</evidence>
<keyword evidence="7" id="KW-0963">Cytoplasm</keyword>
<keyword evidence="3 7" id="KW-0479">Metal-binding</keyword>
<proteinExistence type="inferred from homology"/>
<dbReference type="HAMAP" id="MF_00009">
    <property type="entry name" value="Endoribonucl_YbeY"/>
    <property type="match status" value="1"/>
</dbReference>
<evidence type="ECO:0000256" key="7">
    <source>
        <dbReference type="HAMAP-Rule" id="MF_00009"/>
    </source>
</evidence>
<protein>
    <recommendedName>
        <fullName evidence="7">Endoribonuclease YbeY</fullName>
        <ecNumber evidence="7">3.1.-.-</ecNumber>
    </recommendedName>
</protein>
<evidence type="ECO:0000256" key="1">
    <source>
        <dbReference type="ARBA" id="ARBA00010875"/>
    </source>
</evidence>
<keyword evidence="6 7" id="KW-0862">Zinc</keyword>
<evidence type="ECO:0000256" key="4">
    <source>
        <dbReference type="ARBA" id="ARBA00022759"/>
    </source>
</evidence>
<evidence type="ECO:0000313" key="8">
    <source>
        <dbReference type="EMBL" id="HGW91664.1"/>
    </source>
</evidence>
<dbReference type="GO" id="GO:0004521">
    <property type="term" value="F:RNA endonuclease activity"/>
    <property type="evidence" value="ECO:0007669"/>
    <property type="project" value="UniProtKB-UniRule"/>
</dbReference>
<keyword evidence="5 7" id="KW-0378">Hydrolase</keyword>
<evidence type="ECO:0000256" key="6">
    <source>
        <dbReference type="ARBA" id="ARBA00022833"/>
    </source>
</evidence>
<dbReference type="GO" id="GO:0006364">
    <property type="term" value="P:rRNA processing"/>
    <property type="evidence" value="ECO:0007669"/>
    <property type="project" value="UniProtKB-UniRule"/>
</dbReference>
<organism evidence="8">
    <name type="scientific">candidate division WOR-3 bacterium</name>
    <dbReference type="NCBI Taxonomy" id="2052148"/>
    <lineage>
        <taxon>Bacteria</taxon>
        <taxon>Bacteria division WOR-3</taxon>
    </lineage>
</organism>
<dbReference type="PROSITE" id="PS01306">
    <property type="entry name" value="UPF0054"/>
    <property type="match status" value="1"/>
</dbReference>
<feature type="binding site" evidence="7">
    <location>
        <position position="111"/>
    </location>
    <ligand>
        <name>Zn(2+)</name>
        <dbReference type="ChEBI" id="CHEBI:29105"/>
        <note>catalytic</note>
    </ligand>
</feature>
<evidence type="ECO:0000256" key="5">
    <source>
        <dbReference type="ARBA" id="ARBA00022801"/>
    </source>
</evidence>
<dbReference type="PANTHER" id="PTHR46986">
    <property type="entry name" value="ENDORIBONUCLEASE YBEY, CHLOROPLASTIC"/>
    <property type="match status" value="1"/>
</dbReference>
<name>A0A7C4Y9R6_UNCW3</name>
<dbReference type="GO" id="GO:0004222">
    <property type="term" value="F:metalloendopeptidase activity"/>
    <property type="evidence" value="ECO:0007669"/>
    <property type="project" value="InterPro"/>
</dbReference>
<dbReference type="GO" id="GO:0005737">
    <property type="term" value="C:cytoplasm"/>
    <property type="evidence" value="ECO:0007669"/>
    <property type="project" value="UniProtKB-SubCell"/>
</dbReference>
<reference evidence="8" key="1">
    <citation type="journal article" date="2020" name="mSystems">
        <title>Genome- and Community-Level Interaction Insights into Carbon Utilization and Element Cycling Functions of Hydrothermarchaeota in Hydrothermal Sediment.</title>
        <authorList>
            <person name="Zhou Z."/>
            <person name="Liu Y."/>
            <person name="Xu W."/>
            <person name="Pan J."/>
            <person name="Luo Z.H."/>
            <person name="Li M."/>
        </authorList>
    </citation>
    <scope>NUCLEOTIDE SEQUENCE [LARGE SCALE GENOMIC DNA]</scope>
    <source>
        <strain evidence="8">SpSt-780</strain>
    </source>
</reference>
<dbReference type="InterPro" id="IPR023091">
    <property type="entry name" value="MetalPrtase_cat_dom_sf_prd"/>
</dbReference>
<dbReference type="Pfam" id="PF02130">
    <property type="entry name" value="YbeY"/>
    <property type="match status" value="1"/>
</dbReference>
<comment type="subcellular location">
    <subcellularLocation>
        <location evidence="7">Cytoplasm</location>
    </subcellularLocation>
</comment>
<dbReference type="Gene3D" id="3.40.390.30">
    <property type="entry name" value="Metalloproteases ('zincins'), catalytic domain"/>
    <property type="match status" value="1"/>
</dbReference>
<sequence length="128" mass="15326">MRVKVNVLPFFEDEIIEIAKKVIKKEKIKGEISITIVDDEYMKELNRNYKNKNRTTDVVSFYYKENEKFKTIGGDIYISIEQASRQKKRNLLKELKLLVIHGLLHLAGYNDTTKKERKIMRKKEREYL</sequence>
<dbReference type="InterPro" id="IPR020549">
    <property type="entry name" value="YbeY_CS"/>
</dbReference>
<dbReference type="EMBL" id="DTHG01000045">
    <property type="protein sequence ID" value="HGW91664.1"/>
    <property type="molecule type" value="Genomic_DNA"/>
</dbReference>
<dbReference type="EC" id="3.1.-.-" evidence="7"/>
<comment type="similarity">
    <text evidence="1 7">Belongs to the endoribonuclease YbeY family.</text>
</comment>
<dbReference type="NCBIfam" id="TIGR00043">
    <property type="entry name" value="rRNA maturation RNase YbeY"/>
    <property type="match status" value="1"/>
</dbReference>
<accession>A0A7C4Y9R6</accession>
<keyword evidence="7" id="KW-0690">Ribosome biogenesis</keyword>
<dbReference type="SUPFAM" id="SSF55486">
    <property type="entry name" value="Metalloproteases ('zincins'), catalytic domain"/>
    <property type="match status" value="1"/>
</dbReference>
<keyword evidence="4 7" id="KW-0255">Endonuclease</keyword>
<feature type="binding site" evidence="7">
    <location>
        <position position="105"/>
    </location>
    <ligand>
        <name>Zn(2+)</name>
        <dbReference type="ChEBI" id="CHEBI:29105"/>
        <note>catalytic</note>
    </ligand>
</feature>
<comment type="caution">
    <text evidence="8">The sequence shown here is derived from an EMBL/GenBank/DDBJ whole genome shotgun (WGS) entry which is preliminary data.</text>
</comment>
<feature type="binding site" evidence="7">
    <location>
        <position position="101"/>
    </location>
    <ligand>
        <name>Zn(2+)</name>
        <dbReference type="ChEBI" id="CHEBI:29105"/>
        <note>catalytic</note>
    </ligand>
</feature>
<evidence type="ECO:0000256" key="2">
    <source>
        <dbReference type="ARBA" id="ARBA00022722"/>
    </source>
</evidence>
<keyword evidence="2 7" id="KW-0540">Nuclease</keyword>
<dbReference type="GO" id="GO:0008270">
    <property type="term" value="F:zinc ion binding"/>
    <property type="evidence" value="ECO:0007669"/>
    <property type="project" value="UniProtKB-UniRule"/>
</dbReference>
<keyword evidence="7" id="KW-0698">rRNA processing</keyword>
<dbReference type="PANTHER" id="PTHR46986:SF1">
    <property type="entry name" value="ENDORIBONUCLEASE YBEY, CHLOROPLASTIC"/>
    <property type="match status" value="1"/>
</dbReference>
<dbReference type="AlphaFoldDB" id="A0A7C4Y9R6"/>
<dbReference type="InterPro" id="IPR002036">
    <property type="entry name" value="YbeY"/>
</dbReference>